<dbReference type="InterPro" id="IPR001626">
    <property type="entry name" value="ABC_TroCD"/>
</dbReference>
<evidence type="ECO:0000256" key="1">
    <source>
        <dbReference type="ARBA" id="ARBA00004141"/>
    </source>
</evidence>
<dbReference type="SUPFAM" id="SSF81345">
    <property type="entry name" value="ABC transporter involved in vitamin B12 uptake, BtuC"/>
    <property type="match status" value="1"/>
</dbReference>
<reference evidence="9" key="1">
    <citation type="journal article" date="2019" name="Int. J. Syst. Evol. Microbiol.">
        <title>The Global Catalogue of Microorganisms (GCM) 10K type strain sequencing project: providing services to taxonomists for standard genome sequencing and annotation.</title>
        <authorList>
            <consortium name="The Broad Institute Genomics Platform"/>
            <consortium name="The Broad Institute Genome Sequencing Center for Infectious Disease"/>
            <person name="Wu L."/>
            <person name="Ma J."/>
        </authorList>
    </citation>
    <scope>NUCLEOTIDE SEQUENCE [LARGE SCALE GENOMIC DNA]</scope>
    <source>
        <strain evidence="9">CGMCC 1.12371</strain>
    </source>
</reference>
<evidence type="ECO:0000313" key="9">
    <source>
        <dbReference type="Proteomes" id="UP001596501"/>
    </source>
</evidence>
<comment type="similarity">
    <text evidence="2 6">Belongs to the ABC-3 integral membrane protein family.</text>
</comment>
<name>A0ABW2QHN9_9BURK</name>
<dbReference type="EMBL" id="JBHTCA010000004">
    <property type="protein sequence ID" value="MFC7408629.1"/>
    <property type="molecule type" value="Genomic_DNA"/>
</dbReference>
<feature type="transmembrane region" description="Helical" evidence="7">
    <location>
        <begin position="91"/>
        <end position="108"/>
    </location>
</feature>
<keyword evidence="9" id="KW-1185">Reference proteome</keyword>
<evidence type="ECO:0000256" key="7">
    <source>
        <dbReference type="SAM" id="Phobius"/>
    </source>
</evidence>
<keyword evidence="5 7" id="KW-0472">Membrane</keyword>
<accession>A0ABW2QHN9</accession>
<evidence type="ECO:0000313" key="8">
    <source>
        <dbReference type="EMBL" id="MFC7408629.1"/>
    </source>
</evidence>
<protein>
    <submittedName>
        <fullName evidence="8">Metal ABC transporter permease</fullName>
    </submittedName>
</protein>
<feature type="transmembrane region" description="Helical" evidence="7">
    <location>
        <begin position="33"/>
        <end position="55"/>
    </location>
</feature>
<comment type="subcellular location">
    <subcellularLocation>
        <location evidence="6">Cell membrane</location>
        <topology evidence="6">Multi-pass membrane protein</topology>
    </subcellularLocation>
    <subcellularLocation>
        <location evidence="1">Membrane</location>
        <topology evidence="1">Multi-pass membrane protein</topology>
    </subcellularLocation>
</comment>
<feature type="transmembrane region" description="Helical" evidence="7">
    <location>
        <begin position="160"/>
        <end position="186"/>
    </location>
</feature>
<feature type="transmembrane region" description="Helical" evidence="7">
    <location>
        <begin position="198"/>
        <end position="215"/>
    </location>
</feature>
<gene>
    <name evidence="8" type="ORF">ACFQPB_07125</name>
</gene>
<evidence type="ECO:0000256" key="4">
    <source>
        <dbReference type="ARBA" id="ARBA00022989"/>
    </source>
</evidence>
<dbReference type="Pfam" id="PF00950">
    <property type="entry name" value="ABC-3"/>
    <property type="match status" value="1"/>
</dbReference>
<dbReference type="RefSeq" id="WP_382221214.1">
    <property type="nucleotide sequence ID" value="NZ_JBHTCA010000004.1"/>
</dbReference>
<comment type="caution">
    <text evidence="8">The sequence shown here is derived from an EMBL/GenBank/DDBJ whole genome shotgun (WGS) entry which is preliminary data.</text>
</comment>
<feature type="transmembrane region" description="Helical" evidence="7">
    <location>
        <begin position="128"/>
        <end position="148"/>
    </location>
</feature>
<dbReference type="PANTHER" id="PTHR30477">
    <property type="entry name" value="ABC-TRANSPORTER METAL-BINDING PROTEIN"/>
    <property type="match status" value="1"/>
</dbReference>
<proteinExistence type="inferred from homology"/>
<evidence type="ECO:0000256" key="2">
    <source>
        <dbReference type="ARBA" id="ARBA00008034"/>
    </source>
</evidence>
<organism evidence="8 9">
    <name type="scientific">Hydrogenophaga atypica</name>
    <dbReference type="NCBI Taxonomy" id="249409"/>
    <lineage>
        <taxon>Bacteria</taxon>
        <taxon>Pseudomonadati</taxon>
        <taxon>Pseudomonadota</taxon>
        <taxon>Betaproteobacteria</taxon>
        <taxon>Burkholderiales</taxon>
        <taxon>Comamonadaceae</taxon>
        <taxon>Hydrogenophaga</taxon>
    </lineage>
</organism>
<feature type="transmembrane region" description="Helical" evidence="7">
    <location>
        <begin position="67"/>
        <end position="85"/>
    </location>
</feature>
<evidence type="ECO:0000256" key="3">
    <source>
        <dbReference type="ARBA" id="ARBA00022692"/>
    </source>
</evidence>
<dbReference type="PANTHER" id="PTHR30477:SF19">
    <property type="entry name" value="METAL ABC TRANSPORTER PERMEASE"/>
    <property type="match status" value="1"/>
</dbReference>
<keyword evidence="4 7" id="KW-1133">Transmembrane helix</keyword>
<dbReference type="InterPro" id="IPR037294">
    <property type="entry name" value="ABC_BtuC-like"/>
</dbReference>
<evidence type="ECO:0000256" key="6">
    <source>
        <dbReference type="RuleBase" id="RU003943"/>
    </source>
</evidence>
<dbReference type="Proteomes" id="UP001596501">
    <property type="component" value="Unassembled WGS sequence"/>
</dbReference>
<sequence>MSELAWLLAPVCALVLAAVTLVPLGREVLQRGVVFVDLALAQGAACGALLSALWWDHPAVWKVQASASLAALLLAGLVAWVVQRWPAQREALIGLLYVAGANLALWGASWEPHGRERLDQLLSADVLWAPWSTIAWFGVCAAPVWLLSLRWPKTLARNALFYPLFAVVLSAAVPLLGLYLVFALLIAPALLTFKGHSLVATIALAVGACLLGLAVSWTWDAPSGACVALATALMGLGSLWKRS</sequence>
<keyword evidence="6" id="KW-0813">Transport</keyword>
<evidence type="ECO:0000256" key="5">
    <source>
        <dbReference type="ARBA" id="ARBA00023136"/>
    </source>
</evidence>
<keyword evidence="3 6" id="KW-0812">Transmembrane</keyword>